<dbReference type="Proteomes" id="UP000253999">
    <property type="component" value="Unassembled WGS sequence"/>
</dbReference>
<evidence type="ECO:0000256" key="2">
    <source>
        <dbReference type="ARBA" id="ARBA00022679"/>
    </source>
</evidence>
<dbReference type="CDD" id="cd03789">
    <property type="entry name" value="GT9_LPS_heptosyltransferase"/>
    <property type="match status" value="1"/>
</dbReference>
<dbReference type="RefSeq" id="WP_111312726.1">
    <property type="nucleotide sequence ID" value="NZ_CAUPAH010000021.1"/>
</dbReference>
<evidence type="ECO:0000313" key="3">
    <source>
        <dbReference type="EMBL" id="RDF04971.1"/>
    </source>
</evidence>
<dbReference type="InterPro" id="IPR002201">
    <property type="entry name" value="Glyco_trans_9"/>
</dbReference>
<evidence type="ECO:0000313" key="4">
    <source>
        <dbReference type="Proteomes" id="UP000253999"/>
    </source>
</evidence>
<protein>
    <submittedName>
        <fullName evidence="3">Lipopolysaccharide heptosyltransferase family protein</fullName>
    </submittedName>
</protein>
<dbReference type="GO" id="GO:0008713">
    <property type="term" value="F:ADP-heptose-lipopolysaccharide heptosyltransferase activity"/>
    <property type="evidence" value="ECO:0007669"/>
    <property type="project" value="TreeGrafter"/>
</dbReference>
<dbReference type="SUPFAM" id="SSF53756">
    <property type="entry name" value="UDP-Glycosyltransferase/glycogen phosphorylase"/>
    <property type="match status" value="1"/>
</dbReference>
<keyword evidence="1" id="KW-0328">Glycosyltransferase</keyword>
<dbReference type="PANTHER" id="PTHR30160:SF15">
    <property type="entry name" value="GLYCOSYLTRANSFERASE HI_0523-RELATED"/>
    <property type="match status" value="1"/>
</dbReference>
<dbReference type="Pfam" id="PF01075">
    <property type="entry name" value="Glyco_transf_9"/>
    <property type="match status" value="1"/>
</dbReference>
<dbReference type="GO" id="GO:0009244">
    <property type="term" value="P:lipopolysaccharide core region biosynthetic process"/>
    <property type="evidence" value="ECO:0007669"/>
    <property type="project" value="TreeGrafter"/>
</dbReference>
<name>A0A369ZIW3_HAEPH</name>
<sequence length="345" mass="38127">MKKILVIRNDKIGDFMVCFPAFAMLKQSLPNVEITALVPSYTAPIAELCPSIDKVIIDASNKKDPVAFQNVLQAVKKEQFDAVISFVSDWYNAKLTWKSGIHYRLAPATKLFQFLYNHRLTQRRSQSAKAESAYNLDLARAFLEKQGIPVVEPSVPYLQFSEQEIATQKTKLSKLLGISTACKWVFVHSSTGGSATSLSLEQYATLLNNLTEHFDCQVILTAGKGEEERANALASLLTQNAAVYAQNDGLQDFSHSIACADLFIAGSTGPLHIAGALNVPTIGFYPSRLSAQPQRWRPINAEGKHLAFMPPLAKDRASQMNLELISIENALKEIIPFVTRNLQKA</sequence>
<dbReference type="EMBL" id="QEQD01000003">
    <property type="protein sequence ID" value="RDF04971.1"/>
    <property type="molecule type" value="Genomic_DNA"/>
</dbReference>
<dbReference type="STRING" id="735.B0185_03905"/>
<dbReference type="GO" id="GO:0005829">
    <property type="term" value="C:cytosol"/>
    <property type="evidence" value="ECO:0007669"/>
    <property type="project" value="TreeGrafter"/>
</dbReference>
<reference evidence="3 4" key="1">
    <citation type="submission" date="2018-05" db="EMBL/GenBank/DDBJ databases">
        <title>Draft Genome Sequences for a Diverse set of 7 Haemophilus Species.</title>
        <authorList>
            <person name="Nichols M."/>
            <person name="Topaz N."/>
            <person name="Wang X."/>
            <person name="Wang X."/>
            <person name="Boxrud D."/>
        </authorList>
    </citation>
    <scope>NUCLEOTIDE SEQUENCE [LARGE SCALE GENOMIC DNA]</scope>
    <source>
        <strain evidence="3 4">C2010039593</strain>
    </source>
</reference>
<accession>A0A369ZIW3</accession>
<dbReference type="InterPro" id="IPR051199">
    <property type="entry name" value="LPS_LOS_Heptosyltrfase"/>
</dbReference>
<keyword evidence="2 3" id="KW-0808">Transferase</keyword>
<dbReference type="Gene3D" id="3.40.50.2000">
    <property type="entry name" value="Glycogen Phosphorylase B"/>
    <property type="match status" value="2"/>
</dbReference>
<dbReference type="PANTHER" id="PTHR30160">
    <property type="entry name" value="TETRAACYLDISACCHARIDE 4'-KINASE-RELATED"/>
    <property type="match status" value="1"/>
</dbReference>
<proteinExistence type="predicted"/>
<dbReference type="AlphaFoldDB" id="A0A369ZIW3"/>
<gene>
    <name evidence="3" type="ORF">DPV98_03995</name>
</gene>
<comment type="caution">
    <text evidence="3">The sequence shown here is derived from an EMBL/GenBank/DDBJ whole genome shotgun (WGS) entry which is preliminary data.</text>
</comment>
<organism evidence="3 4">
    <name type="scientific">Haemophilus parahaemolyticus</name>
    <dbReference type="NCBI Taxonomy" id="735"/>
    <lineage>
        <taxon>Bacteria</taxon>
        <taxon>Pseudomonadati</taxon>
        <taxon>Pseudomonadota</taxon>
        <taxon>Gammaproteobacteria</taxon>
        <taxon>Pasteurellales</taxon>
        <taxon>Pasteurellaceae</taxon>
        <taxon>Haemophilus</taxon>
    </lineage>
</organism>
<evidence type="ECO:0000256" key="1">
    <source>
        <dbReference type="ARBA" id="ARBA00022676"/>
    </source>
</evidence>